<accession>A0A5C6CPG4</accession>
<evidence type="ECO:0000256" key="1">
    <source>
        <dbReference type="SAM" id="MobiDB-lite"/>
    </source>
</evidence>
<dbReference type="RefSeq" id="WP_146593146.1">
    <property type="nucleotide sequence ID" value="NZ_SJPT01000001.1"/>
</dbReference>
<proteinExistence type="predicted"/>
<dbReference type="Proteomes" id="UP000316304">
    <property type="component" value="Unassembled WGS sequence"/>
</dbReference>
<dbReference type="OrthoDB" id="274356at2"/>
<keyword evidence="3" id="KW-1185">Reference proteome</keyword>
<dbReference type="EMBL" id="SJPT01000001">
    <property type="protein sequence ID" value="TWU26873.1"/>
    <property type="molecule type" value="Genomic_DNA"/>
</dbReference>
<organism evidence="2 3">
    <name type="scientific">Novipirellula galeiformis</name>
    <dbReference type="NCBI Taxonomy" id="2528004"/>
    <lineage>
        <taxon>Bacteria</taxon>
        <taxon>Pseudomonadati</taxon>
        <taxon>Planctomycetota</taxon>
        <taxon>Planctomycetia</taxon>
        <taxon>Pirellulales</taxon>
        <taxon>Pirellulaceae</taxon>
        <taxon>Novipirellula</taxon>
    </lineage>
</organism>
<feature type="compositionally biased region" description="Polar residues" evidence="1">
    <location>
        <begin position="75"/>
        <end position="87"/>
    </location>
</feature>
<feature type="region of interest" description="Disordered" evidence="1">
    <location>
        <begin position="74"/>
        <end position="93"/>
    </location>
</feature>
<protein>
    <submittedName>
        <fullName evidence="2">Uncharacterized protein</fullName>
    </submittedName>
</protein>
<comment type="caution">
    <text evidence="2">The sequence shown here is derived from an EMBL/GenBank/DDBJ whole genome shotgun (WGS) entry which is preliminary data.</text>
</comment>
<dbReference type="AlphaFoldDB" id="A0A5C6CPG4"/>
<evidence type="ECO:0000313" key="3">
    <source>
        <dbReference type="Proteomes" id="UP000316304"/>
    </source>
</evidence>
<sequence>MLDWLKHLRERWDNWCGDRDMELAIRKHLSENGYYGRTAKLKSVRMVAVQRPGWFQVFRFEATARRVPPHLLSEAHSSGQAGSSGEVDSSDEVPDAAPVYDELYGLVKDDIRHKINVVRVFDREDERRALFVRWSEGLICLRGAHGLKSP</sequence>
<reference evidence="2 3" key="1">
    <citation type="submission" date="2019-02" db="EMBL/GenBank/DDBJ databases">
        <title>Deep-cultivation of Planctomycetes and their phenomic and genomic characterization uncovers novel biology.</title>
        <authorList>
            <person name="Wiegand S."/>
            <person name="Jogler M."/>
            <person name="Boedeker C."/>
            <person name="Pinto D."/>
            <person name="Vollmers J."/>
            <person name="Rivas-Marin E."/>
            <person name="Kohn T."/>
            <person name="Peeters S.H."/>
            <person name="Heuer A."/>
            <person name="Rast P."/>
            <person name="Oberbeckmann S."/>
            <person name="Bunk B."/>
            <person name="Jeske O."/>
            <person name="Meyerdierks A."/>
            <person name="Storesund J.E."/>
            <person name="Kallscheuer N."/>
            <person name="Luecker S."/>
            <person name="Lage O.M."/>
            <person name="Pohl T."/>
            <person name="Merkel B.J."/>
            <person name="Hornburger P."/>
            <person name="Mueller R.-W."/>
            <person name="Bruemmer F."/>
            <person name="Labrenz M."/>
            <person name="Spormann A.M."/>
            <person name="Op Den Camp H."/>
            <person name="Overmann J."/>
            <person name="Amann R."/>
            <person name="Jetten M.S.M."/>
            <person name="Mascher T."/>
            <person name="Medema M.H."/>
            <person name="Devos D.P."/>
            <person name="Kaster A.-K."/>
            <person name="Ovreas L."/>
            <person name="Rohde M."/>
            <person name="Galperin M.Y."/>
            <person name="Jogler C."/>
        </authorList>
    </citation>
    <scope>NUCLEOTIDE SEQUENCE [LARGE SCALE GENOMIC DNA]</scope>
    <source>
        <strain evidence="2 3">Pla52o</strain>
    </source>
</reference>
<name>A0A5C6CPG4_9BACT</name>
<evidence type="ECO:0000313" key="2">
    <source>
        <dbReference type="EMBL" id="TWU26873.1"/>
    </source>
</evidence>
<gene>
    <name evidence="2" type="ORF">Pla52o_07280</name>
</gene>